<evidence type="ECO:0000256" key="1">
    <source>
        <dbReference type="SAM" id="SignalP"/>
    </source>
</evidence>
<dbReference type="Proteomes" id="UP000582837">
    <property type="component" value="Unassembled WGS sequence"/>
</dbReference>
<accession>A0A841H6A1</accession>
<name>A0A841H6A1_9BACT</name>
<protein>
    <submittedName>
        <fullName evidence="2">Uncharacterized protein</fullName>
    </submittedName>
</protein>
<organism evidence="2 3">
    <name type="scientific">Longimicrobium terrae</name>
    <dbReference type="NCBI Taxonomy" id="1639882"/>
    <lineage>
        <taxon>Bacteria</taxon>
        <taxon>Pseudomonadati</taxon>
        <taxon>Gemmatimonadota</taxon>
        <taxon>Longimicrobiia</taxon>
        <taxon>Longimicrobiales</taxon>
        <taxon>Longimicrobiaceae</taxon>
        <taxon>Longimicrobium</taxon>
    </lineage>
</organism>
<gene>
    <name evidence="2" type="ORF">HNQ61_004926</name>
</gene>
<dbReference type="RefSeq" id="WP_170038586.1">
    <property type="nucleotide sequence ID" value="NZ_JABDTL010000002.1"/>
</dbReference>
<evidence type="ECO:0000313" key="3">
    <source>
        <dbReference type="Proteomes" id="UP000582837"/>
    </source>
</evidence>
<keyword evidence="1" id="KW-0732">Signal</keyword>
<proteinExistence type="predicted"/>
<keyword evidence="3" id="KW-1185">Reference proteome</keyword>
<sequence>MKTSRRVRGGAAALLLAVAIGAPAGAALLHAQTKCFFKDCLVFPNGTRVCEVREVACPEAT</sequence>
<reference evidence="2 3" key="1">
    <citation type="submission" date="2020-08" db="EMBL/GenBank/DDBJ databases">
        <title>Genomic Encyclopedia of Type Strains, Phase IV (KMG-IV): sequencing the most valuable type-strain genomes for metagenomic binning, comparative biology and taxonomic classification.</title>
        <authorList>
            <person name="Goeker M."/>
        </authorList>
    </citation>
    <scope>NUCLEOTIDE SEQUENCE [LARGE SCALE GENOMIC DNA]</scope>
    <source>
        <strain evidence="2 3">DSM 29007</strain>
    </source>
</reference>
<comment type="caution">
    <text evidence="2">The sequence shown here is derived from an EMBL/GenBank/DDBJ whole genome shotgun (WGS) entry which is preliminary data.</text>
</comment>
<evidence type="ECO:0000313" key="2">
    <source>
        <dbReference type="EMBL" id="MBB6073259.1"/>
    </source>
</evidence>
<feature type="signal peptide" evidence="1">
    <location>
        <begin position="1"/>
        <end position="26"/>
    </location>
</feature>
<dbReference type="EMBL" id="JACHIA010000022">
    <property type="protein sequence ID" value="MBB6073259.1"/>
    <property type="molecule type" value="Genomic_DNA"/>
</dbReference>
<dbReference type="AlphaFoldDB" id="A0A841H6A1"/>
<feature type="chain" id="PRO_5032712700" evidence="1">
    <location>
        <begin position="27"/>
        <end position="61"/>
    </location>
</feature>